<accession>A0ABT1LCW4</accession>
<dbReference type="EMBL" id="JANCLU010000007">
    <property type="protein sequence ID" value="MCP8938781.1"/>
    <property type="molecule type" value="Genomic_DNA"/>
</dbReference>
<reference evidence="2 3" key="1">
    <citation type="submission" date="2022-07" db="EMBL/GenBank/DDBJ databases">
        <authorList>
            <person name="Li W.-J."/>
            <person name="Deng Q.-Q."/>
        </authorList>
    </citation>
    <scope>NUCLEOTIDE SEQUENCE [LARGE SCALE GENOMIC DNA]</scope>
    <source>
        <strain evidence="2 3">SYSU M60028</strain>
    </source>
</reference>
<feature type="transmembrane region" description="Helical" evidence="1">
    <location>
        <begin position="24"/>
        <end position="45"/>
    </location>
</feature>
<keyword evidence="1" id="KW-0812">Transmembrane</keyword>
<dbReference type="Proteomes" id="UP001205890">
    <property type="component" value="Unassembled WGS sequence"/>
</dbReference>
<gene>
    <name evidence="2" type="ORF">NK718_09670</name>
</gene>
<organism evidence="2 3">
    <name type="scientific">Alsobacter ponti</name>
    <dbReference type="NCBI Taxonomy" id="2962936"/>
    <lineage>
        <taxon>Bacteria</taxon>
        <taxon>Pseudomonadati</taxon>
        <taxon>Pseudomonadota</taxon>
        <taxon>Alphaproteobacteria</taxon>
        <taxon>Hyphomicrobiales</taxon>
        <taxon>Alsobacteraceae</taxon>
        <taxon>Alsobacter</taxon>
    </lineage>
</organism>
<name>A0ABT1LCW4_9HYPH</name>
<proteinExistence type="predicted"/>
<keyword evidence="1" id="KW-1133">Transmembrane helix</keyword>
<keyword evidence="1" id="KW-0472">Membrane</keyword>
<evidence type="ECO:0000313" key="3">
    <source>
        <dbReference type="Proteomes" id="UP001205890"/>
    </source>
</evidence>
<dbReference type="RefSeq" id="WP_254741025.1">
    <property type="nucleotide sequence ID" value="NZ_JANCLU010000007.1"/>
</dbReference>
<comment type="caution">
    <text evidence="2">The sequence shown here is derived from an EMBL/GenBank/DDBJ whole genome shotgun (WGS) entry which is preliminary data.</text>
</comment>
<protein>
    <submittedName>
        <fullName evidence="2">Uncharacterized protein</fullName>
    </submittedName>
</protein>
<keyword evidence="3" id="KW-1185">Reference proteome</keyword>
<evidence type="ECO:0000256" key="1">
    <source>
        <dbReference type="SAM" id="Phobius"/>
    </source>
</evidence>
<evidence type="ECO:0000313" key="2">
    <source>
        <dbReference type="EMBL" id="MCP8938781.1"/>
    </source>
</evidence>
<sequence length="72" mass="7874">MRPEARRPLRSEIEDVEAEHADRMTANLLAVIVCLLLIGAGLFLVEGLDRAAKVQACFEAGRRVCASQGLRP</sequence>